<dbReference type="AlphaFoldDB" id="D9QSL8"/>
<name>D9QSL8_ACEAZ</name>
<feature type="compositionally biased region" description="Polar residues" evidence="1">
    <location>
        <begin position="146"/>
        <end position="157"/>
    </location>
</feature>
<accession>D9QSL8</accession>
<feature type="compositionally biased region" description="Basic and acidic residues" evidence="1">
    <location>
        <begin position="176"/>
        <end position="200"/>
    </location>
</feature>
<reference evidence="2 3" key="1">
    <citation type="journal article" date="2010" name="Stand. Genomic Sci.">
        <title>Complete genome sequence of Acetohalobium arabaticum type strain (Z-7288).</title>
        <authorList>
            <person name="Sikorski J."/>
            <person name="Lapidus A."/>
            <person name="Chertkov O."/>
            <person name="Lucas S."/>
            <person name="Copeland A."/>
            <person name="Glavina Del Rio T."/>
            <person name="Nolan M."/>
            <person name="Tice H."/>
            <person name="Cheng J.F."/>
            <person name="Han C."/>
            <person name="Brambilla E."/>
            <person name="Pitluck S."/>
            <person name="Liolios K."/>
            <person name="Ivanova N."/>
            <person name="Mavromatis K."/>
            <person name="Mikhailova N."/>
            <person name="Pati A."/>
            <person name="Bruce D."/>
            <person name="Detter C."/>
            <person name="Tapia R."/>
            <person name="Goodwin L."/>
            <person name="Chen A."/>
            <person name="Palaniappan K."/>
            <person name="Land M."/>
            <person name="Hauser L."/>
            <person name="Chang Y.J."/>
            <person name="Jeffries C.D."/>
            <person name="Rohde M."/>
            <person name="Goker M."/>
            <person name="Spring S."/>
            <person name="Woyke T."/>
            <person name="Bristow J."/>
            <person name="Eisen J.A."/>
            <person name="Markowitz V."/>
            <person name="Hugenholtz P."/>
            <person name="Kyrpides N.C."/>
            <person name="Klenk H.P."/>
        </authorList>
    </citation>
    <scope>NUCLEOTIDE SEQUENCE [LARGE SCALE GENOMIC DNA]</scope>
    <source>
        <strain evidence="3">ATCC 49924 / DSM 5501 / Z-7288</strain>
    </source>
</reference>
<dbReference type="KEGG" id="aar:Acear_1984"/>
<gene>
    <name evidence="2" type="ordered locus">Acear_1984</name>
</gene>
<keyword evidence="3" id="KW-1185">Reference proteome</keyword>
<evidence type="ECO:0000313" key="2">
    <source>
        <dbReference type="EMBL" id="ADL13481.1"/>
    </source>
</evidence>
<feature type="compositionally biased region" description="Polar residues" evidence="1">
    <location>
        <begin position="60"/>
        <end position="76"/>
    </location>
</feature>
<feature type="region of interest" description="Disordered" evidence="1">
    <location>
        <begin position="1"/>
        <end position="76"/>
    </location>
</feature>
<evidence type="ECO:0000313" key="3">
    <source>
        <dbReference type="Proteomes" id="UP000001661"/>
    </source>
</evidence>
<proteinExistence type="predicted"/>
<sequence>MVKKKRSRSRNPKNNSSNDKEKKSNTNQTKQQTNQKSETETKKKNSKKKNKSQVKETKTQNNLQRKTSPNNTSTNVSLTSLMKSNLKGVISDLRTFTDNIEQIINLVNTIEQMGPIIKQLSKIQAQNDGELNLETVLSHTNLDLSNIKSGSTEQNPHNQHEKNESDSRNPKSFNKNSDDTNSHGQKHTDSESDGIDKSELSDLLAEVLSKKLSE</sequence>
<evidence type="ECO:0000256" key="1">
    <source>
        <dbReference type="SAM" id="MobiDB-lite"/>
    </source>
</evidence>
<organism evidence="2 3">
    <name type="scientific">Acetohalobium arabaticum (strain ATCC 49924 / DSM 5501 / Z-7288)</name>
    <dbReference type="NCBI Taxonomy" id="574087"/>
    <lineage>
        <taxon>Bacteria</taxon>
        <taxon>Bacillati</taxon>
        <taxon>Bacillota</taxon>
        <taxon>Clostridia</taxon>
        <taxon>Halanaerobiales</taxon>
        <taxon>Halobacteroidaceae</taxon>
        <taxon>Acetohalobium</taxon>
    </lineage>
</organism>
<dbReference type="EMBL" id="CP002105">
    <property type="protein sequence ID" value="ADL13481.1"/>
    <property type="molecule type" value="Genomic_DNA"/>
</dbReference>
<feature type="compositionally biased region" description="Low complexity" evidence="1">
    <location>
        <begin position="25"/>
        <end position="36"/>
    </location>
</feature>
<feature type="region of interest" description="Disordered" evidence="1">
    <location>
        <begin position="146"/>
        <end position="200"/>
    </location>
</feature>
<feature type="compositionally biased region" description="Basic and acidic residues" evidence="1">
    <location>
        <begin position="158"/>
        <end position="169"/>
    </location>
</feature>
<dbReference type="HOGENOM" id="CLU_1286421_0_0_9"/>
<protein>
    <submittedName>
        <fullName evidence="2">Uncharacterized protein</fullName>
    </submittedName>
</protein>
<dbReference type="Proteomes" id="UP000001661">
    <property type="component" value="Chromosome"/>
</dbReference>
<feature type="compositionally biased region" description="Basic residues" evidence="1">
    <location>
        <begin position="1"/>
        <end position="11"/>
    </location>
</feature>
<dbReference type="RefSeq" id="WP_013278926.1">
    <property type="nucleotide sequence ID" value="NC_014378.1"/>
</dbReference>